<name>K0RJJ9_THAOC</name>
<feature type="compositionally biased region" description="Low complexity" evidence="1">
    <location>
        <begin position="59"/>
        <end position="68"/>
    </location>
</feature>
<evidence type="ECO:0000313" key="2">
    <source>
        <dbReference type="EMBL" id="EJK53400.1"/>
    </source>
</evidence>
<feature type="non-terminal residue" evidence="2">
    <location>
        <position position="1"/>
    </location>
</feature>
<accession>K0RJJ9</accession>
<sequence>LQSTGEARAKGAVQVAGFNEDEGDFHDFVSAPNEDLKRIILMMFPLPPTQGSPGPRFPQRQQAQARSR</sequence>
<dbReference type="AlphaFoldDB" id="K0RJJ9"/>
<evidence type="ECO:0000256" key="1">
    <source>
        <dbReference type="SAM" id="MobiDB-lite"/>
    </source>
</evidence>
<feature type="region of interest" description="Disordered" evidence="1">
    <location>
        <begin position="45"/>
        <end position="68"/>
    </location>
</feature>
<comment type="caution">
    <text evidence="2">The sequence shown here is derived from an EMBL/GenBank/DDBJ whole genome shotgun (WGS) entry which is preliminary data.</text>
</comment>
<proteinExistence type="predicted"/>
<protein>
    <submittedName>
        <fullName evidence="2">Uncharacterized protein</fullName>
    </submittedName>
</protein>
<dbReference type="EMBL" id="AGNL01037841">
    <property type="protein sequence ID" value="EJK53400.1"/>
    <property type="molecule type" value="Genomic_DNA"/>
</dbReference>
<keyword evidence="3" id="KW-1185">Reference proteome</keyword>
<reference evidence="2 3" key="1">
    <citation type="journal article" date="2012" name="Genome Biol.">
        <title>Genome and low-iron response of an oceanic diatom adapted to chronic iron limitation.</title>
        <authorList>
            <person name="Lommer M."/>
            <person name="Specht M."/>
            <person name="Roy A.S."/>
            <person name="Kraemer L."/>
            <person name="Andreson R."/>
            <person name="Gutowska M.A."/>
            <person name="Wolf J."/>
            <person name="Bergner S.V."/>
            <person name="Schilhabel M.B."/>
            <person name="Klostermeier U.C."/>
            <person name="Beiko R.G."/>
            <person name="Rosenstiel P."/>
            <person name="Hippler M."/>
            <person name="Laroche J."/>
        </authorList>
    </citation>
    <scope>NUCLEOTIDE SEQUENCE [LARGE SCALE GENOMIC DNA]</scope>
    <source>
        <strain evidence="2 3">CCMP1005</strain>
    </source>
</reference>
<organism evidence="2 3">
    <name type="scientific">Thalassiosira oceanica</name>
    <name type="common">Marine diatom</name>
    <dbReference type="NCBI Taxonomy" id="159749"/>
    <lineage>
        <taxon>Eukaryota</taxon>
        <taxon>Sar</taxon>
        <taxon>Stramenopiles</taxon>
        <taxon>Ochrophyta</taxon>
        <taxon>Bacillariophyta</taxon>
        <taxon>Coscinodiscophyceae</taxon>
        <taxon>Thalassiosirophycidae</taxon>
        <taxon>Thalassiosirales</taxon>
        <taxon>Thalassiosiraceae</taxon>
        <taxon>Thalassiosira</taxon>
    </lineage>
</organism>
<dbReference type="Proteomes" id="UP000266841">
    <property type="component" value="Unassembled WGS sequence"/>
</dbReference>
<evidence type="ECO:0000313" key="3">
    <source>
        <dbReference type="Proteomes" id="UP000266841"/>
    </source>
</evidence>
<gene>
    <name evidence="2" type="ORF">THAOC_27175</name>
</gene>